<comment type="similarity">
    <text evidence="2">Belongs to the short-chain dehydrogenases/reductases (SDR) family.</text>
</comment>
<sequence length="327" mass="37262">MFDINKLNSEEYHASAYQKPQPYKFKLFLLIIRIVGVMIVDSFQVLFKWILNVGSKPENIKNQLALVTGGGNGLGRAICFRLAKEQCDLAIADIDYNSALKTANEIMSKHKVTCRAYQCDISKIEEIEKLKNDIESEMREIDILVNNAGLLYVCNFFTSNVNDIKKVVDVNLTAHIVITRMFLNGMIERKRGKILTICSIGSYITVPALNVYCATKFGINGFMQGLADELSVKNCEDFIHLTTVHPDIINTRKEAMDLIDQMNHLVPKLIPERVANEAIDGMLRRKEQIYVSNILWLLFAVGFISKQTKKFLLTKIYDFNSLYEKSK</sequence>
<dbReference type="SUPFAM" id="SSF51735">
    <property type="entry name" value="NAD(P)-binding Rossmann-fold domains"/>
    <property type="match status" value="1"/>
</dbReference>
<organism evidence="4 5">
    <name type="scientific">Polypedilum vanderplanki</name>
    <name type="common">Sleeping chironomid midge</name>
    <dbReference type="NCBI Taxonomy" id="319348"/>
    <lineage>
        <taxon>Eukaryota</taxon>
        <taxon>Metazoa</taxon>
        <taxon>Ecdysozoa</taxon>
        <taxon>Arthropoda</taxon>
        <taxon>Hexapoda</taxon>
        <taxon>Insecta</taxon>
        <taxon>Pterygota</taxon>
        <taxon>Neoptera</taxon>
        <taxon>Endopterygota</taxon>
        <taxon>Diptera</taxon>
        <taxon>Nematocera</taxon>
        <taxon>Chironomoidea</taxon>
        <taxon>Chironomidae</taxon>
        <taxon>Chironominae</taxon>
        <taxon>Polypedilum</taxon>
        <taxon>Polypedilum</taxon>
    </lineage>
</organism>
<evidence type="ECO:0000256" key="2">
    <source>
        <dbReference type="RuleBase" id="RU000363"/>
    </source>
</evidence>
<dbReference type="PANTHER" id="PTHR24322">
    <property type="entry name" value="PKSB"/>
    <property type="match status" value="1"/>
</dbReference>
<gene>
    <name evidence="4" type="ORF">PVAND_006080</name>
</gene>
<dbReference type="Pfam" id="PF00106">
    <property type="entry name" value="adh_short"/>
    <property type="match status" value="1"/>
</dbReference>
<protein>
    <submittedName>
        <fullName evidence="4">Uncharacterized protein</fullName>
    </submittedName>
</protein>
<keyword evidence="3" id="KW-0472">Membrane</keyword>
<name>A0A9J6C2H0_POLVA</name>
<evidence type="ECO:0000256" key="3">
    <source>
        <dbReference type="SAM" id="Phobius"/>
    </source>
</evidence>
<proteinExistence type="inferred from homology"/>
<dbReference type="PROSITE" id="PS00061">
    <property type="entry name" value="ADH_SHORT"/>
    <property type="match status" value="1"/>
</dbReference>
<dbReference type="Gene3D" id="3.40.50.720">
    <property type="entry name" value="NAD(P)-binding Rossmann-like Domain"/>
    <property type="match status" value="1"/>
</dbReference>
<reference evidence="4" key="1">
    <citation type="submission" date="2021-03" db="EMBL/GenBank/DDBJ databases">
        <title>Chromosome level genome of the anhydrobiotic midge Polypedilum vanderplanki.</title>
        <authorList>
            <person name="Yoshida Y."/>
            <person name="Kikawada T."/>
            <person name="Gusev O."/>
        </authorList>
    </citation>
    <scope>NUCLEOTIDE SEQUENCE</scope>
    <source>
        <strain evidence="4">NIAS01</strain>
        <tissue evidence="4">Whole body or cell culture</tissue>
    </source>
</reference>
<dbReference type="PRINTS" id="PR00081">
    <property type="entry name" value="GDHRDH"/>
</dbReference>
<dbReference type="GO" id="GO:0005811">
    <property type="term" value="C:lipid droplet"/>
    <property type="evidence" value="ECO:0007669"/>
    <property type="project" value="TreeGrafter"/>
</dbReference>
<dbReference type="GO" id="GO:0016616">
    <property type="term" value="F:oxidoreductase activity, acting on the CH-OH group of donors, NAD or NADP as acceptor"/>
    <property type="evidence" value="ECO:0007669"/>
    <property type="project" value="TreeGrafter"/>
</dbReference>
<dbReference type="PANTHER" id="PTHR24322:SF748">
    <property type="entry name" value="FI23927P1-RELATED"/>
    <property type="match status" value="1"/>
</dbReference>
<dbReference type="InterPro" id="IPR002347">
    <property type="entry name" value="SDR_fam"/>
</dbReference>
<evidence type="ECO:0000313" key="5">
    <source>
        <dbReference type="Proteomes" id="UP001107558"/>
    </source>
</evidence>
<feature type="transmembrane region" description="Helical" evidence="3">
    <location>
        <begin position="289"/>
        <end position="305"/>
    </location>
</feature>
<dbReference type="PRINTS" id="PR00080">
    <property type="entry name" value="SDRFAMILY"/>
</dbReference>
<comment type="caution">
    <text evidence="4">The sequence shown here is derived from an EMBL/GenBank/DDBJ whole genome shotgun (WGS) entry which is preliminary data.</text>
</comment>
<accession>A0A9J6C2H0</accession>
<dbReference type="InterPro" id="IPR020904">
    <property type="entry name" value="Sc_DH/Rdtase_CS"/>
</dbReference>
<dbReference type="InterPro" id="IPR036291">
    <property type="entry name" value="NAD(P)-bd_dom_sf"/>
</dbReference>
<keyword evidence="1" id="KW-0560">Oxidoreductase</keyword>
<keyword evidence="3" id="KW-1133">Transmembrane helix</keyword>
<keyword evidence="3" id="KW-0812">Transmembrane</keyword>
<dbReference type="EMBL" id="JADBJN010000002">
    <property type="protein sequence ID" value="KAG5676231.1"/>
    <property type="molecule type" value="Genomic_DNA"/>
</dbReference>
<evidence type="ECO:0000313" key="4">
    <source>
        <dbReference type="EMBL" id="KAG5676231.1"/>
    </source>
</evidence>
<dbReference type="Proteomes" id="UP001107558">
    <property type="component" value="Chromosome 2"/>
</dbReference>
<evidence type="ECO:0000256" key="1">
    <source>
        <dbReference type="ARBA" id="ARBA00023002"/>
    </source>
</evidence>
<dbReference type="AlphaFoldDB" id="A0A9J6C2H0"/>
<keyword evidence="5" id="KW-1185">Reference proteome</keyword>
<dbReference type="OrthoDB" id="6251714at2759"/>
<feature type="transmembrane region" description="Helical" evidence="3">
    <location>
        <begin position="27"/>
        <end position="51"/>
    </location>
</feature>